<keyword evidence="1 2" id="KW-0238">DNA-binding</keyword>
<dbReference type="InterPro" id="IPR001647">
    <property type="entry name" value="HTH_TetR"/>
</dbReference>
<gene>
    <name evidence="4" type="ORF">HBA18_14720</name>
</gene>
<dbReference type="PROSITE" id="PS50977">
    <property type="entry name" value="HTH_TETR_2"/>
    <property type="match status" value="1"/>
</dbReference>
<reference evidence="4 5" key="1">
    <citation type="submission" date="2020-03" db="EMBL/GenBank/DDBJ databases">
        <title>Genome mining reveals the biosynthetic pathways of PHA and ectoines of the halophilic strain Salinivibrio costicola M318 isolated from fermented shrimp paste.</title>
        <authorList>
            <person name="Doan T.V."/>
            <person name="Tran L.T."/>
            <person name="Trieu T.A."/>
            <person name="Nguyen Q.V."/>
            <person name="Quach T.N."/>
            <person name="Phi T.Q."/>
            <person name="Kumar S."/>
        </authorList>
    </citation>
    <scope>NUCLEOTIDE SEQUENCE [LARGE SCALE GENOMIC DNA]</scope>
    <source>
        <strain evidence="4 5">M318</strain>
    </source>
</reference>
<dbReference type="RefSeq" id="WP_167315209.1">
    <property type="nucleotide sequence ID" value="NZ_CP050267.1"/>
</dbReference>
<proteinExistence type="predicted"/>
<organism evidence="4 5">
    <name type="scientific">Salinivibrio costicola</name>
    <name type="common">Vibrio costicola</name>
    <dbReference type="NCBI Taxonomy" id="51367"/>
    <lineage>
        <taxon>Bacteria</taxon>
        <taxon>Pseudomonadati</taxon>
        <taxon>Pseudomonadota</taxon>
        <taxon>Gammaproteobacteria</taxon>
        <taxon>Vibrionales</taxon>
        <taxon>Vibrionaceae</taxon>
        <taxon>Salinivibrio</taxon>
    </lineage>
</organism>
<name>A0ABX6KAN5_SALCS</name>
<accession>A0ABX6KAN5</accession>
<evidence type="ECO:0000256" key="1">
    <source>
        <dbReference type="ARBA" id="ARBA00023125"/>
    </source>
</evidence>
<evidence type="ECO:0000313" key="5">
    <source>
        <dbReference type="Proteomes" id="UP000501408"/>
    </source>
</evidence>
<feature type="DNA-binding region" description="H-T-H motif" evidence="2">
    <location>
        <begin position="27"/>
        <end position="46"/>
    </location>
</feature>
<dbReference type="SUPFAM" id="SSF46689">
    <property type="entry name" value="Homeodomain-like"/>
    <property type="match status" value="1"/>
</dbReference>
<keyword evidence="5" id="KW-1185">Reference proteome</keyword>
<dbReference type="Proteomes" id="UP000501408">
    <property type="component" value="Chromosome 2"/>
</dbReference>
<evidence type="ECO:0000256" key="2">
    <source>
        <dbReference type="PROSITE-ProRule" id="PRU00335"/>
    </source>
</evidence>
<sequence>MLVTELEKKILNVAKVLIERDGVFSFKLSDLARLSGISRPTLYSQFRGKEDIFICLYIRHLEFARENLVTIINTDYLNNKERLIAYYVGSSYFMSVEFSRTGLVAIATNKSVEEAAANQSVTAMKERQEDLHSLIGQLWDRVQPETDSDIAFITSLRTAADMIKHGVSFTRGTELRVIFSTFKALFSPIRWKDGMACDEEKVEDYIRNLYAWD</sequence>
<dbReference type="Gene3D" id="1.10.357.10">
    <property type="entry name" value="Tetracycline Repressor, domain 2"/>
    <property type="match status" value="1"/>
</dbReference>
<dbReference type="Pfam" id="PF00440">
    <property type="entry name" value="TetR_N"/>
    <property type="match status" value="1"/>
</dbReference>
<dbReference type="InterPro" id="IPR009057">
    <property type="entry name" value="Homeodomain-like_sf"/>
</dbReference>
<dbReference type="EMBL" id="CP050267">
    <property type="protein sequence ID" value="QIR07658.1"/>
    <property type="molecule type" value="Genomic_DNA"/>
</dbReference>
<feature type="domain" description="HTH tetR-type" evidence="3">
    <location>
        <begin position="4"/>
        <end position="64"/>
    </location>
</feature>
<protein>
    <submittedName>
        <fullName evidence="4">TetR/AcrR family transcriptional regulator</fullName>
    </submittedName>
</protein>
<evidence type="ECO:0000313" key="4">
    <source>
        <dbReference type="EMBL" id="QIR07658.1"/>
    </source>
</evidence>
<dbReference type="PRINTS" id="PR00455">
    <property type="entry name" value="HTHTETR"/>
</dbReference>
<evidence type="ECO:0000259" key="3">
    <source>
        <dbReference type="PROSITE" id="PS50977"/>
    </source>
</evidence>